<evidence type="ECO:0000313" key="2">
    <source>
        <dbReference type="EMBL" id="CRY95953.1"/>
    </source>
</evidence>
<reference evidence="2" key="2">
    <citation type="submission" date="2015-07" db="EMBL/GenBank/DDBJ databases">
        <title>Plasmids, circular viruses and viroids from rat gut.</title>
        <authorList>
            <person name="Jorgensen T.J."/>
            <person name="Hansen M.A."/>
            <person name="Xu Z."/>
            <person name="Tabak M.A."/>
            <person name="Sorensen S.J."/>
            <person name="Hansen L.H."/>
        </authorList>
    </citation>
    <scope>NUCLEOTIDE SEQUENCE</scope>
    <source>
        <strain evidence="2">RGFK0838</strain>
    </source>
</reference>
<organism evidence="2">
    <name type="scientific">uncultured prokaryote</name>
    <dbReference type="NCBI Taxonomy" id="198431"/>
    <lineage>
        <taxon>unclassified sequences</taxon>
        <taxon>environmental samples</taxon>
    </lineage>
</organism>
<sequence length="80" mass="8802">MRDFGLLPNIPSQVTYCGGYGFREPPLPMPNREVKPENADGTGTPAGRVGSRRSSSDARGQTRGRRFFCVRACGRDVHYA</sequence>
<feature type="region of interest" description="Disordered" evidence="1">
    <location>
        <begin position="27"/>
        <end position="62"/>
    </location>
</feature>
<protein>
    <submittedName>
        <fullName evidence="2">Uncharacterized protein</fullName>
    </submittedName>
</protein>
<dbReference type="EMBL" id="LN853444">
    <property type="protein sequence ID" value="CRY95953.1"/>
    <property type="molecule type" value="Genomic_DNA"/>
</dbReference>
<dbReference type="AlphaFoldDB" id="A0A0H5Q252"/>
<evidence type="ECO:0000256" key="1">
    <source>
        <dbReference type="SAM" id="MobiDB-lite"/>
    </source>
</evidence>
<proteinExistence type="predicted"/>
<name>A0A0H5Q252_9ZZZZ</name>
<reference evidence="2" key="1">
    <citation type="submission" date="2015-06" db="EMBL/GenBank/DDBJ databases">
        <authorList>
            <person name="Joergensen T."/>
        </authorList>
    </citation>
    <scope>NUCLEOTIDE SEQUENCE</scope>
    <source>
        <strain evidence="2">RGFK0838</strain>
    </source>
</reference>
<accession>A0A0H5Q252</accession>